<dbReference type="AlphaFoldDB" id="A0A1Q2D684"/>
<gene>
    <name evidence="1" type="ORF">BW732_05950</name>
</gene>
<name>A0A1Q2D684_9ENTE</name>
<dbReference type="STRING" id="633807.BW732_05950"/>
<reference evidence="1 2" key="1">
    <citation type="journal article" date="2010" name="Int. J. Syst. Evol. Microbiol.">
        <title>Vagococcus penaei sp. nov., isolated from spoilage microbiota of cooked shrimp (Penaeus vannamei).</title>
        <authorList>
            <person name="Jaffres E."/>
            <person name="Prevost H."/>
            <person name="Rossero A."/>
            <person name="Joffraud J.J."/>
            <person name="Dousset X."/>
        </authorList>
    </citation>
    <scope>NUCLEOTIDE SEQUENCE [LARGE SCALE GENOMIC DNA]</scope>
    <source>
        <strain evidence="1 2">CD276</strain>
    </source>
</reference>
<dbReference type="KEGG" id="vpi:BW732_05950"/>
<keyword evidence="2" id="KW-1185">Reference proteome</keyword>
<organism evidence="1 2">
    <name type="scientific">Vagococcus penaei</name>
    <dbReference type="NCBI Taxonomy" id="633807"/>
    <lineage>
        <taxon>Bacteria</taxon>
        <taxon>Bacillati</taxon>
        <taxon>Bacillota</taxon>
        <taxon>Bacilli</taxon>
        <taxon>Lactobacillales</taxon>
        <taxon>Enterococcaceae</taxon>
        <taxon>Vagococcus</taxon>
    </lineage>
</organism>
<evidence type="ECO:0000313" key="2">
    <source>
        <dbReference type="Proteomes" id="UP000188246"/>
    </source>
</evidence>
<sequence>MKNKYNELRLRSFDNRLLDYVDELVRIKNSGRKHSFYNRKDIIEEIINRDIETKTSPFNENTRLEIEKDYQKMAKKIDRLQETIDDLLEQNTVLLAIELKERGLLSE</sequence>
<dbReference type="EMBL" id="CP019609">
    <property type="protein sequence ID" value="AQP53824.1"/>
    <property type="molecule type" value="Genomic_DNA"/>
</dbReference>
<evidence type="ECO:0000313" key="1">
    <source>
        <dbReference type="EMBL" id="AQP53824.1"/>
    </source>
</evidence>
<dbReference type="Proteomes" id="UP000188246">
    <property type="component" value="Chromosome"/>
</dbReference>
<dbReference type="RefSeq" id="WP_077275901.1">
    <property type="nucleotide sequence ID" value="NZ_CP019609.1"/>
</dbReference>
<protein>
    <submittedName>
        <fullName evidence="1">Uncharacterized protein</fullName>
    </submittedName>
</protein>
<proteinExistence type="predicted"/>
<accession>A0A1Q2D684</accession>